<dbReference type="Proteomes" id="UP000814140">
    <property type="component" value="Unassembled WGS sequence"/>
</dbReference>
<evidence type="ECO:0000313" key="2">
    <source>
        <dbReference type="Proteomes" id="UP000814140"/>
    </source>
</evidence>
<comment type="caution">
    <text evidence="1">The sequence shown here is derived from an EMBL/GenBank/DDBJ whole genome shotgun (WGS) entry which is preliminary data.</text>
</comment>
<evidence type="ECO:0000313" key="1">
    <source>
        <dbReference type="EMBL" id="KAI0058512.1"/>
    </source>
</evidence>
<sequence>MDISSLKTAARTLSPRRAQSWRLSLCVTRRCRTFRARAKMSCLRRTQYPSMLRCIRPLGPCSTTRPPTSRISSTFIRPPSSRLSRTMVCRSPIYREFRRLSSSPLSHDITRPQFDHFHARLARRAGVRRGDRPVQHRRRGLRLRYPPSISTLCEAALCRVPRITLRLRSFPRDFLVSTRRRPVTMAEPPSPTEYHFRSLKKPRCLVSIFGTSRPSGNSN</sequence>
<accession>A0ACB8SQN9</accession>
<name>A0ACB8SQN9_9AGAM</name>
<organism evidence="1 2">
    <name type="scientific">Artomyces pyxidatus</name>
    <dbReference type="NCBI Taxonomy" id="48021"/>
    <lineage>
        <taxon>Eukaryota</taxon>
        <taxon>Fungi</taxon>
        <taxon>Dikarya</taxon>
        <taxon>Basidiomycota</taxon>
        <taxon>Agaricomycotina</taxon>
        <taxon>Agaricomycetes</taxon>
        <taxon>Russulales</taxon>
        <taxon>Auriscalpiaceae</taxon>
        <taxon>Artomyces</taxon>
    </lineage>
</organism>
<dbReference type="EMBL" id="MU277234">
    <property type="protein sequence ID" value="KAI0058512.1"/>
    <property type="molecule type" value="Genomic_DNA"/>
</dbReference>
<gene>
    <name evidence="1" type="ORF">BV25DRAFT_1221774</name>
</gene>
<keyword evidence="2" id="KW-1185">Reference proteome</keyword>
<proteinExistence type="predicted"/>
<reference evidence="1" key="1">
    <citation type="submission" date="2021-03" db="EMBL/GenBank/DDBJ databases">
        <authorList>
            <consortium name="DOE Joint Genome Institute"/>
            <person name="Ahrendt S."/>
            <person name="Looney B.P."/>
            <person name="Miyauchi S."/>
            <person name="Morin E."/>
            <person name="Drula E."/>
            <person name="Courty P.E."/>
            <person name="Chicoki N."/>
            <person name="Fauchery L."/>
            <person name="Kohler A."/>
            <person name="Kuo A."/>
            <person name="Labutti K."/>
            <person name="Pangilinan J."/>
            <person name="Lipzen A."/>
            <person name="Riley R."/>
            <person name="Andreopoulos W."/>
            <person name="He G."/>
            <person name="Johnson J."/>
            <person name="Barry K.W."/>
            <person name="Grigoriev I.V."/>
            <person name="Nagy L."/>
            <person name="Hibbett D."/>
            <person name="Henrissat B."/>
            <person name="Matheny P.B."/>
            <person name="Labbe J."/>
            <person name="Martin F."/>
        </authorList>
    </citation>
    <scope>NUCLEOTIDE SEQUENCE</scope>
    <source>
        <strain evidence="1">HHB10654</strain>
    </source>
</reference>
<protein>
    <submittedName>
        <fullName evidence="1">Uncharacterized protein</fullName>
    </submittedName>
</protein>
<reference evidence="1" key="2">
    <citation type="journal article" date="2022" name="New Phytol.">
        <title>Evolutionary transition to the ectomycorrhizal habit in the genomes of a hyperdiverse lineage of mushroom-forming fungi.</title>
        <authorList>
            <person name="Looney B."/>
            <person name="Miyauchi S."/>
            <person name="Morin E."/>
            <person name="Drula E."/>
            <person name="Courty P.E."/>
            <person name="Kohler A."/>
            <person name="Kuo A."/>
            <person name="LaButti K."/>
            <person name="Pangilinan J."/>
            <person name="Lipzen A."/>
            <person name="Riley R."/>
            <person name="Andreopoulos W."/>
            <person name="He G."/>
            <person name="Johnson J."/>
            <person name="Nolan M."/>
            <person name="Tritt A."/>
            <person name="Barry K.W."/>
            <person name="Grigoriev I.V."/>
            <person name="Nagy L.G."/>
            <person name="Hibbett D."/>
            <person name="Henrissat B."/>
            <person name="Matheny P.B."/>
            <person name="Labbe J."/>
            <person name="Martin F.M."/>
        </authorList>
    </citation>
    <scope>NUCLEOTIDE SEQUENCE</scope>
    <source>
        <strain evidence="1">HHB10654</strain>
    </source>
</reference>